<evidence type="ECO:0000259" key="1">
    <source>
        <dbReference type="Pfam" id="PF13847"/>
    </source>
</evidence>
<name>A0A7R9KMQ5_9ACAR</name>
<sequence length="272" mass="31306">MSTHDASTYEETGLDAILPAKELIKLIKNNNHGDRYPLVMDIGCGPGNTAKLLAKELNPEHIVGVDIDPDMIAVAKQHNAMANTDYYVQDISQEWNQWDKSLQKLAGKVSVIFSNYALHWVRESEIAAQNMAKLLSNNGIIVIDILYCGDIYRNAGTDERRAQLERQLRYPSEQEVVGQWVTAFKSVGLNRIDIKYWEPKSIYPVKVYNEFIQWPVNWFKRFLTDSTGNEDMDKVLRELILTDRARKMSEKSPNGEDLIEIKQELWNFVIKK</sequence>
<evidence type="ECO:0000313" key="3">
    <source>
        <dbReference type="Proteomes" id="UP000759131"/>
    </source>
</evidence>
<accession>A0A7R9KMQ5</accession>
<dbReference type="Gene3D" id="3.40.50.150">
    <property type="entry name" value="Vaccinia Virus protein VP39"/>
    <property type="match status" value="1"/>
</dbReference>
<evidence type="ECO:0000313" key="2">
    <source>
        <dbReference type="EMBL" id="CAD7625946.1"/>
    </source>
</evidence>
<dbReference type="SUPFAM" id="SSF53335">
    <property type="entry name" value="S-adenosyl-L-methionine-dependent methyltransferases"/>
    <property type="match status" value="1"/>
</dbReference>
<gene>
    <name evidence="2" type="ORF">OSB1V03_LOCUS6379</name>
</gene>
<dbReference type="Pfam" id="PF13847">
    <property type="entry name" value="Methyltransf_31"/>
    <property type="match status" value="1"/>
</dbReference>
<dbReference type="OrthoDB" id="8300214at2759"/>
<dbReference type="AlphaFoldDB" id="A0A7R9KMQ5"/>
<dbReference type="InterPro" id="IPR029063">
    <property type="entry name" value="SAM-dependent_MTases_sf"/>
</dbReference>
<dbReference type="Proteomes" id="UP000759131">
    <property type="component" value="Unassembled WGS sequence"/>
</dbReference>
<dbReference type="CDD" id="cd02440">
    <property type="entry name" value="AdoMet_MTases"/>
    <property type="match status" value="1"/>
</dbReference>
<dbReference type="EMBL" id="OC858031">
    <property type="protein sequence ID" value="CAD7625946.1"/>
    <property type="molecule type" value="Genomic_DNA"/>
</dbReference>
<dbReference type="EMBL" id="CAJPIZ010003456">
    <property type="protein sequence ID" value="CAG2106376.1"/>
    <property type="molecule type" value="Genomic_DNA"/>
</dbReference>
<protein>
    <recommendedName>
        <fullName evidence="1">Methyltransferase domain-containing protein</fullName>
    </recommendedName>
</protein>
<organism evidence="2">
    <name type="scientific">Medioppia subpectinata</name>
    <dbReference type="NCBI Taxonomy" id="1979941"/>
    <lineage>
        <taxon>Eukaryota</taxon>
        <taxon>Metazoa</taxon>
        <taxon>Ecdysozoa</taxon>
        <taxon>Arthropoda</taxon>
        <taxon>Chelicerata</taxon>
        <taxon>Arachnida</taxon>
        <taxon>Acari</taxon>
        <taxon>Acariformes</taxon>
        <taxon>Sarcoptiformes</taxon>
        <taxon>Oribatida</taxon>
        <taxon>Brachypylina</taxon>
        <taxon>Oppioidea</taxon>
        <taxon>Oppiidae</taxon>
        <taxon>Medioppia</taxon>
    </lineage>
</organism>
<proteinExistence type="predicted"/>
<feature type="domain" description="Methyltransferase" evidence="1">
    <location>
        <begin position="39"/>
        <end position="144"/>
    </location>
</feature>
<dbReference type="InterPro" id="IPR025714">
    <property type="entry name" value="Methyltranfer_dom"/>
</dbReference>
<dbReference type="PANTHER" id="PTHR43861:SF1">
    <property type="entry name" value="TRANS-ACONITATE 2-METHYLTRANSFERASE"/>
    <property type="match status" value="1"/>
</dbReference>
<keyword evidence="3" id="KW-1185">Reference proteome</keyword>
<reference evidence="2" key="1">
    <citation type="submission" date="2020-11" db="EMBL/GenBank/DDBJ databases">
        <authorList>
            <person name="Tran Van P."/>
        </authorList>
    </citation>
    <scope>NUCLEOTIDE SEQUENCE</scope>
</reference>
<dbReference type="PANTHER" id="PTHR43861">
    <property type="entry name" value="TRANS-ACONITATE 2-METHYLTRANSFERASE-RELATED"/>
    <property type="match status" value="1"/>
</dbReference>